<dbReference type="Gene3D" id="1.25.40.530">
    <property type="entry name" value="MyTH4 domain"/>
    <property type="match status" value="1"/>
</dbReference>
<feature type="compositionally biased region" description="Pro residues" evidence="8">
    <location>
        <begin position="1195"/>
        <end position="1204"/>
    </location>
</feature>
<feature type="domain" description="FERM" evidence="10">
    <location>
        <begin position="1962"/>
        <end position="2252"/>
    </location>
</feature>
<name>A0A8C7VLI4_ONCMY</name>
<reference evidence="12" key="1">
    <citation type="submission" date="2020-07" db="EMBL/GenBank/DDBJ databases">
        <title>A long reads based de novo assembly of the rainbow trout Arlee double haploid line genome.</title>
        <authorList>
            <person name="Gao G."/>
            <person name="Palti Y."/>
        </authorList>
    </citation>
    <scope>NUCLEOTIDE SEQUENCE [LARGE SCALE GENOMIC DNA]</scope>
</reference>
<dbReference type="InterPro" id="IPR000857">
    <property type="entry name" value="MyTH4_dom"/>
</dbReference>
<evidence type="ECO:0000313" key="13">
    <source>
        <dbReference type="Proteomes" id="UP000694395"/>
    </source>
</evidence>
<keyword evidence="3 7" id="KW-0728">SH3 domain</keyword>
<dbReference type="Proteomes" id="UP000694395">
    <property type="component" value="Chromosome 16"/>
</dbReference>
<evidence type="ECO:0000256" key="8">
    <source>
        <dbReference type="SAM" id="MobiDB-lite"/>
    </source>
</evidence>
<dbReference type="GO" id="GO:0003779">
    <property type="term" value="F:actin binding"/>
    <property type="evidence" value="ECO:0007669"/>
    <property type="project" value="UniProtKB-KW"/>
</dbReference>
<evidence type="ECO:0000259" key="10">
    <source>
        <dbReference type="PROSITE" id="PS50057"/>
    </source>
</evidence>
<reference evidence="12" key="2">
    <citation type="submission" date="2025-08" db="UniProtKB">
        <authorList>
            <consortium name="Ensembl"/>
        </authorList>
    </citation>
    <scope>IDENTIFICATION</scope>
</reference>
<feature type="compositionally biased region" description="Pro residues" evidence="8">
    <location>
        <begin position="1276"/>
        <end position="1310"/>
    </location>
</feature>
<evidence type="ECO:0000313" key="12">
    <source>
        <dbReference type="Ensembl" id="ENSOMYP00000031611.2"/>
    </source>
</evidence>
<dbReference type="InterPro" id="IPR019748">
    <property type="entry name" value="FERM_central"/>
</dbReference>
<dbReference type="Pfam" id="PF00784">
    <property type="entry name" value="MyTH4"/>
    <property type="match status" value="1"/>
</dbReference>
<dbReference type="CDD" id="cd14473">
    <property type="entry name" value="FERM_B-lobe"/>
    <property type="match status" value="1"/>
</dbReference>
<feature type="compositionally biased region" description="Pro residues" evidence="8">
    <location>
        <begin position="1174"/>
        <end position="1187"/>
    </location>
</feature>
<dbReference type="InterPro" id="IPR001452">
    <property type="entry name" value="SH3_domain"/>
</dbReference>
<evidence type="ECO:0000256" key="5">
    <source>
        <dbReference type="ARBA" id="ARBA00022737"/>
    </source>
</evidence>
<dbReference type="InterPro" id="IPR051567">
    <property type="entry name" value="Unconventional_Myosin_ATPase"/>
</dbReference>
<feature type="region of interest" description="Disordered" evidence="8">
    <location>
        <begin position="1067"/>
        <end position="1150"/>
    </location>
</feature>
<feature type="domain" description="MyTH4" evidence="11">
    <location>
        <begin position="1803"/>
        <end position="1956"/>
    </location>
</feature>
<dbReference type="InterPro" id="IPR036028">
    <property type="entry name" value="SH3-like_dom_sf"/>
</dbReference>
<dbReference type="Pfam" id="PF07653">
    <property type="entry name" value="SH3_2"/>
    <property type="match status" value="1"/>
</dbReference>
<dbReference type="PANTHER" id="PTHR22692:SF16">
    <property type="entry name" value="MYOSIN XVB"/>
    <property type="match status" value="1"/>
</dbReference>
<dbReference type="PROSITE" id="PS51016">
    <property type="entry name" value="MYTH4"/>
    <property type="match status" value="1"/>
</dbReference>
<keyword evidence="6" id="KW-0009">Actin-binding</keyword>
<dbReference type="GO" id="GO:0005856">
    <property type="term" value="C:cytoskeleton"/>
    <property type="evidence" value="ECO:0007669"/>
    <property type="project" value="InterPro"/>
</dbReference>
<evidence type="ECO:0000256" key="6">
    <source>
        <dbReference type="ARBA" id="ARBA00023203"/>
    </source>
</evidence>
<evidence type="ECO:0000256" key="1">
    <source>
        <dbReference type="ARBA" id="ARBA00004496"/>
    </source>
</evidence>
<keyword evidence="13" id="KW-1185">Reference proteome</keyword>
<sequence length="2252" mass="252291">MCRYVSLCFSVSPVNRYVSLCFSVSPVNRYVSLCFSVSPVNRYVSLCFSVSPVNRYVSLCFSVSPVNRYVSLCFSVSPVNRYVSLCFSVSPVNRYVSLCFYVSPVNRYVSLCFSVSPVNRYVSLCFSVSPVNRYVSLCFSVSPVNRYVSLCFSVSPVNRYVSLCFSVSPVNRYVSLCFSVSPVNRYVSLCFSVSPVNRYVSLCFSVSPVNRYVSLCFSVSPVNRYVSLCFSVSPVNRYVSLCFSVSPVNRYVSLCFSVSPVNRYVSLCFSVSPVNRYVSLCFSVSPVNRYVSLCFSVSPVNRYVSLCFSVSPVNRYVSLCFSVSPVNRYVSLCFSVSPVNRYVSLCFSVSPVNRYVSLCFSVSPVNRYVSLCFYVSPVNRYVSLCFSVSPVNRYVSLCFSVSPVNRYVSLCFSVSPVNRYVSLCFSVSPVNRYVSLCFSVSPVNRYVSLCFSVSPVNRYVSLCFSVSPVNRYVSLCFSVSPVNRYVSLCFSVSPVSRYVSLCFSVSPVNRYVSLCFSVSPVNRYVSLCFSVSPVNRYVSLCFSVSPVNRYVSLCFYVSPVNRYVSLCFSVSPVNRYVSLCFSVSPVNRYVSLCFSVSPVNRYVSLCFSVSPVNRYVSLCFSVSPVNRYVSLCFSVSPVNRYVSLCFSVSPVNRYVSLCFSVSPVNRYVSLCFSVSPVNRYVSLCFSVSPVNRYVSLCFSVSPVNRYVSLCFSVSPVNRYVSLCFSVSPVNRYVSLCFSVSPVNRYVSLCFSVSPVNRYVSLCFSVSPVNRYVSDNGPGEYRSLCQHKLLTSLKLPSPASRLHPPSQLEWTTNQRRGNMVMDIHTYNEEKMTAEVESWTTGEQLASWLLHFRGLPEAPRGWSVSLLADEGWSDLAGCDFVLDLLAGAETDATLETAHTDPDYLFNNEEDGMITTDLDGFIPPAPSIPAPCLPQQGRRDYQQSEGFGQMDCYLDDLFDPVMDQGPGDQERMVKLNRRMRGGGGMYRPGVPMTMPGYSMGMPVNPAMQNYQAPMMPSMMPAAPMPMMPTMMAPQPAAPGLDPQQMAAQQQAFINQQALLMAQQMTMQAMTMSQQQTQEQQRQQQRRQANLRPVTPPLAPSPPAQTQTHHSALSPPAQTQTLPRAPPPLTTPSQRKPQIQHHIPEPERDVDFVSPDQLDSFKDKREFFQKIGSQPKPAAKPPKPRPAPSSPPKQTRPCSPSPSPPPAPRTWQRPGGSTPKQTLPRSPSSSPPPAPRTWQRPGGSTPKQTLPRSPSSSPPPAPRTWQRPGGSTPKQTLPRSPSPPPAPRTWQRPPSPPAREPDRPSPPATPPPPSTRIRDIINQYQNRPVNDPKPLKPIRVPAQSFVKKKDPKEEALSILRNNRPVQQQKPPPARQPSPPSTRGPHPISNHMKQKQRSLADLFGTQGRSENPPPAPPGFAPPPPPSPVQHIYETLPDPPTKAAPTLNLLSGEESVRSQLHRFSASVYFSYSAMPGKLFLRKEVFYPREKFNHPYILNLLCEQIMRDTYCDTCVRISREERRKMKDLLASFNVGTSVSLVQDDTMKKRIVMAARDNWENYFTRLFPVKGDTSGDTQVLGVSHRGLRLLKVARASGINPKHLILLRSYSYAELLSVKLRSADMVEFSLKEEQLQLQSNRAAQITAVVRLFHQELVEGSDHVIALKSFETVDKSLLNFRKGDIIKLLPIDGLKPGWCFGSIGGRSGLFPTDITQPSAPPDYHHVHLDRRDERRKSMRAPTPRPTSHNGSAQHSRDGSVLGSARSVQGSEMNDVQTFLMTEFAMKYFRDADTSMEGRGLLDGGRNFSEMVQYTEVPVRESLILYSDPDLNNLAVQAFMSVMQFMGDQPLGNHKSEEDCVSHVLMLGKEKEFLRDEIYCQVIKQTTNNTHRQSCTRGWRLLNLVTGFFPCSGTLNPYVTQLLQNISQDPSHPYQELSQYCKENLFRSLIHGGRRHVPSQVEMEAILAGRSSRRFPIKLPGGVDFPCKIRSFSVALEVVEELCTEMGIQDLSEVNEFSIHASRDQEGMMRPIHPDEYLFDFLLDDGSIFLSFHRVMWTHPLHFDNDLYLEFHFQQVLGDYLDGKLLLPSGGANVVQQMAELAVLQHLAQGLTQEPSVPELKEYLPRQEGGSTNLEQIHSISLRERTTMLSLSPHDAKARLLECLSSLPLFGSNIFLAQKVSHRSCPSPCLVAVNQEEVLFCHPKTQERAFVIPLVEVQSLSLVKSKQDKKVPGVEIKYGNPGRPKTITVHLKQVKYNSVHSRL</sequence>
<evidence type="ECO:0000259" key="11">
    <source>
        <dbReference type="PROSITE" id="PS51016"/>
    </source>
</evidence>
<protein>
    <submittedName>
        <fullName evidence="12">Myosin XVB</fullName>
    </submittedName>
</protein>
<reference evidence="12" key="3">
    <citation type="submission" date="2025-09" db="UniProtKB">
        <authorList>
            <consortium name="Ensembl"/>
        </authorList>
    </citation>
    <scope>IDENTIFICATION</scope>
</reference>
<dbReference type="SUPFAM" id="SSF47031">
    <property type="entry name" value="Second domain of FERM"/>
    <property type="match status" value="1"/>
</dbReference>
<feature type="region of interest" description="Disordered" evidence="8">
    <location>
        <begin position="1720"/>
        <end position="1758"/>
    </location>
</feature>
<dbReference type="Ensembl" id="ENSOMYT00000034462.2">
    <property type="protein sequence ID" value="ENSOMYP00000031611.2"/>
    <property type="gene ID" value="ENSOMYG00000022757.2"/>
</dbReference>
<dbReference type="Pfam" id="PF00373">
    <property type="entry name" value="FERM_M"/>
    <property type="match status" value="1"/>
</dbReference>
<dbReference type="SMART" id="SM00139">
    <property type="entry name" value="MyTH4"/>
    <property type="match status" value="1"/>
</dbReference>
<comment type="subcellular location">
    <subcellularLocation>
        <location evidence="1">Cytoplasm</location>
    </subcellularLocation>
</comment>
<dbReference type="InterPro" id="IPR000299">
    <property type="entry name" value="FERM_domain"/>
</dbReference>
<comment type="similarity">
    <text evidence="2">Belongs to the TRAFAC class myosin-kinesin ATPase superfamily. Myosin family.</text>
</comment>
<keyword evidence="5" id="KW-0677">Repeat</keyword>
<dbReference type="PROSITE" id="PS50002">
    <property type="entry name" value="SH3"/>
    <property type="match status" value="1"/>
</dbReference>
<feature type="region of interest" description="Disordered" evidence="8">
    <location>
        <begin position="1163"/>
        <end position="1438"/>
    </location>
</feature>
<organism evidence="12 13">
    <name type="scientific">Oncorhynchus mykiss</name>
    <name type="common">Rainbow trout</name>
    <name type="synonym">Salmo gairdneri</name>
    <dbReference type="NCBI Taxonomy" id="8022"/>
    <lineage>
        <taxon>Eukaryota</taxon>
        <taxon>Metazoa</taxon>
        <taxon>Chordata</taxon>
        <taxon>Craniata</taxon>
        <taxon>Vertebrata</taxon>
        <taxon>Euteleostomi</taxon>
        <taxon>Actinopterygii</taxon>
        <taxon>Neopterygii</taxon>
        <taxon>Teleostei</taxon>
        <taxon>Protacanthopterygii</taxon>
        <taxon>Salmoniformes</taxon>
        <taxon>Salmonidae</taxon>
        <taxon>Salmoninae</taxon>
        <taxon>Oncorhynchus</taxon>
    </lineage>
</organism>
<feature type="compositionally biased region" description="Pro residues" evidence="8">
    <location>
        <begin position="1365"/>
        <end position="1377"/>
    </location>
</feature>
<evidence type="ECO:0000256" key="2">
    <source>
        <dbReference type="ARBA" id="ARBA00008314"/>
    </source>
</evidence>
<dbReference type="GO" id="GO:0005737">
    <property type="term" value="C:cytoplasm"/>
    <property type="evidence" value="ECO:0007669"/>
    <property type="project" value="UniProtKB-SubCell"/>
</dbReference>
<dbReference type="SUPFAM" id="SSF50044">
    <property type="entry name" value="SH3-domain"/>
    <property type="match status" value="1"/>
</dbReference>
<feature type="compositionally biased region" description="Low complexity" evidence="8">
    <location>
        <begin position="1067"/>
        <end position="1084"/>
    </location>
</feature>
<feature type="domain" description="SH3" evidence="9">
    <location>
        <begin position="1649"/>
        <end position="1710"/>
    </location>
</feature>
<feature type="compositionally biased region" description="Pro residues" evidence="8">
    <location>
        <begin position="1406"/>
        <end position="1422"/>
    </location>
</feature>
<dbReference type="PROSITE" id="PS50057">
    <property type="entry name" value="FERM_3"/>
    <property type="match status" value="1"/>
</dbReference>
<dbReference type="SMART" id="SM00295">
    <property type="entry name" value="B41"/>
    <property type="match status" value="1"/>
</dbReference>
<dbReference type="InterPro" id="IPR059004">
    <property type="entry name" value="MYO15"/>
</dbReference>
<dbReference type="InterPro" id="IPR035963">
    <property type="entry name" value="FERM_2"/>
</dbReference>
<dbReference type="GeneTree" id="ENSGT00930000151032"/>
<feature type="compositionally biased region" description="Basic and acidic residues" evidence="8">
    <location>
        <begin position="1138"/>
        <end position="1147"/>
    </location>
</feature>
<dbReference type="InterPro" id="IPR019749">
    <property type="entry name" value="Band_41_domain"/>
</dbReference>
<evidence type="ECO:0000256" key="7">
    <source>
        <dbReference type="PROSITE-ProRule" id="PRU00192"/>
    </source>
</evidence>
<keyword evidence="4" id="KW-0963">Cytoplasm</keyword>
<dbReference type="Pfam" id="PF26570">
    <property type="entry name" value="MYO15"/>
    <property type="match status" value="1"/>
</dbReference>
<evidence type="ECO:0000256" key="4">
    <source>
        <dbReference type="ARBA" id="ARBA00022490"/>
    </source>
</evidence>
<dbReference type="Gene3D" id="2.30.30.40">
    <property type="entry name" value="SH3 Domains"/>
    <property type="match status" value="1"/>
</dbReference>
<dbReference type="PANTHER" id="PTHR22692">
    <property type="entry name" value="MYOSIN VII, XV"/>
    <property type="match status" value="1"/>
</dbReference>
<feature type="compositionally biased region" description="Pro residues" evidence="8">
    <location>
        <begin position="1090"/>
        <end position="1099"/>
    </location>
</feature>
<proteinExistence type="inferred from homology"/>
<evidence type="ECO:0000256" key="3">
    <source>
        <dbReference type="ARBA" id="ARBA00022443"/>
    </source>
</evidence>
<dbReference type="SMART" id="SM00326">
    <property type="entry name" value="SH3"/>
    <property type="match status" value="1"/>
</dbReference>
<accession>A0A8C7VLI4</accession>
<dbReference type="InterPro" id="IPR038185">
    <property type="entry name" value="MyTH4_dom_sf"/>
</dbReference>
<evidence type="ECO:0000259" key="9">
    <source>
        <dbReference type="PROSITE" id="PS50002"/>
    </source>
</evidence>